<keyword evidence="1" id="KW-0732">Signal</keyword>
<dbReference type="InterPro" id="IPR009091">
    <property type="entry name" value="RCC1/BLIP-II"/>
</dbReference>
<dbReference type="Gene3D" id="2.130.10.30">
    <property type="entry name" value="Regulator of chromosome condensation 1/beta-lactamase-inhibitor protein II"/>
    <property type="match status" value="1"/>
</dbReference>
<dbReference type="EMBL" id="JAAGKH010000047">
    <property type="protein sequence ID" value="NDR89261.1"/>
    <property type="molecule type" value="Genomic_DNA"/>
</dbReference>
<organism evidence="2">
    <name type="scientific">Francisella tularensis subsp. holarctica</name>
    <dbReference type="NCBI Taxonomy" id="119857"/>
    <lineage>
        <taxon>Bacteria</taxon>
        <taxon>Pseudomonadati</taxon>
        <taxon>Pseudomonadota</taxon>
        <taxon>Gammaproteobacteria</taxon>
        <taxon>Thiotrichales</taxon>
        <taxon>Francisellaceae</taxon>
        <taxon>Francisella</taxon>
    </lineage>
</organism>
<protein>
    <submittedName>
        <fullName evidence="2">Regulator</fullName>
    </submittedName>
</protein>
<dbReference type="AlphaFoldDB" id="A0A0B6DZI7"/>
<comment type="caution">
    <text evidence="2">The sequence shown here is derived from an EMBL/GenBank/DDBJ whole genome shotgun (WGS) entry which is preliminary data.</text>
</comment>
<proteinExistence type="predicted"/>
<dbReference type="RefSeq" id="WP_003031020.1">
    <property type="nucleotide sequence ID" value="NZ_AP023459.1"/>
</dbReference>
<dbReference type="PANTHER" id="PTHR45982">
    <property type="entry name" value="REGULATOR OF CHROMOSOME CONDENSATION"/>
    <property type="match status" value="1"/>
</dbReference>
<dbReference type="HOGENOM" id="CLU_096397_0_0_6"/>
<dbReference type="EMBL" id="JAAGJP010000048">
    <property type="protein sequence ID" value="NDS68778.1"/>
    <property type="molecule type" value="Genomic_DNA"/>
</dbReference>
<reference evidence="2" key="2">
    <citation type="submission" date="2020-02" db="EMBL/GenBank/DDBJ databases">
        <title>Using affinity propagation clustering for identifying bacterial clades and subclades with whole-genome sequences of Francisella tularensis.</title>
        <authorList>
            <person name="Homeier-Bachmann T."/>
            <person name="Abdel-Glil M.Y."/>
            <person name="Hackbart A."/>
            <person name="Hotzel H."/>
            <person name="Tomaso H."/>
        </authorList>
    </citation>
    <scope>NUCLEOTIDE SEQUENCE</scope>
    <source>
        <strain evidence="3">15T0085</strain>
        <strain evidence="2">17T1429</strain>
    </source>
</reference>
<dbReference type="KEGG" id="ftz:CH68_190"/>
<dbReference type="PANTHER" id="PTHR45982:SF1">
    <property type="entry name" value="REGULATOR OF CHROMOSOME CONDENSATION"/>
    <property type="match status" value="1"/>
</dbReference>
<feature type="chain" id="PRO_5009757585" evidence="1">
    <location>
        <begin position="20"/>
        <end position="259"/>
    </location>
</feature>
<dbReference type="KEGG" id="ftc:DA46_539"/>
<gene>
    <name evidence="3" type="ORF">FWI86_07095</name>
    <name evidence="2" type="ORF">FWJ04_06445</name>
</gene>
<dbReference type="InterPro" id="IPR000408">
    <property type="entry name" value="Reg_chr_condens"/>
</dbReference>
<sequence length="259" mass="29404">MKKNILVLILLSLWCNAFASYTFTQTFFGSYDPSLDSNFAYKNDDYRDDAKIEKYNNKFSKDDSDNYNCSFDSSGQIRCGDYKIKNPKYEDKDVAKKIKANFKKLQDVKDISKGDDFNCALDDKDDVYCWGSNKRGQLGSETEKSKIKKPLRIDIDSSINFKKVYTKAHYACALDESGYAYCWGDGSNGEVGNGEKGHFTTPQKVKTDIQFSRLSMARTYTCGVAKQTNQVYCWGKSKKGQTNLDSAVPVEDISNDSRF</sequence>
<feature type="signal peptide" evidence="1">
    <location>
        <begin position="1"/>
        <end position="19"/>
    </location>
</feature>
<evidence type="ECO:0000256" key="1">
    <source>
        <dbReference type="SAM" id="SignalP"/>
    </source>
</evidence>
<reference evidence="2" key="1">
    <citation type="submission" date="2019-08" db="EMBL/GenBank/DDBJ databases">
        <authorList>
            <person name="Busch A."/>
        </authorList>
    </citation>
    <scope>NUCLEOTIDE SEQUENCE</scope>
    <source>
        <strain evidence="3">15T0085</strain>
        <strain evidence="2">17T1429</strain>
    </source>
</reference>
<name>A0A0B6DZI7_FRATU</name>
<dbReference type="eggNOG" id="COG5184">
    <property type="taxonomic scope" value="Bacteria"/>
</dbReference>
<evidence type="ECO:0000313" key="2">
    <source>
        <dbReference type="EMBL" id="NDR89261.1"/>
    </source>
</evidence>
<dbReference type="KEGG" id="ftv:CH67_455"/>
<dbReference type="SUPFAM" id="SSF50985">
    <property type="entry name" value="RCC1/BLIP-II"/>
    <property type="match status" value="1"/>
</dbReference>
<dbReference type="OMA" id="TYTCGIE"/>
<dbReference type="SMR" id="A0A0B6DZI7"/>
<dbReference type="InterPro" id="IPR051553">
    <property type="entry name" value="Ran_GTPase-activating"/>
</dbReference>
<evidence type="ECO:0000313" key="3">
    <source>
        <dbReference type="EMBL" id="NDS68778.1"/>
    </source>
</evidence>
<dbReference type="Pfam" id="PF13540">
    <property type="entry name" value="RCC1_2"/>
    <property type="match status" value="2"/>
</dbReference>
<accession>A0A0B6DZI7</accession>
<dbReference type="PROSITE" id="PS50012">
    <property type="entry name" value="RCC1_3"/>
    <property type="match status" value="2"/>
</dbReference>